<dbReference type="AlphaFoldDB" id="A0A0R1VU92"/>
<keyword evidence="3 4" id="KW-0326">Glycosidase</keyword>
<accession>A0A0R1VU92</accession>
<dbReference type="EMBL" id="AZGB01000016">
    <property type="protein sequence ID" value="KRM06278.1"/>
    <property type="molecule type" value="Genomic_DNA"/>
</dbReference>
<dbReference type="GO" id="GO:0005975">
    <property type="term" value="P:carbohydrate metabolic process"/>
    <property type="evidence" value="ECO:0007669"/>
    <property type="project" value="InterPro"/>
</dbReference>
<comment type="similarity">
    <text evidence="1 4">Belongs to the glycosyl hydrolase 28 family.</text>
</comment>
<sequence>MQINVLDFAAKGNGTTNATKAIQAALDAVNDVQNTVVIPAGVYLVGSLFVKSHTSLVFEDGAVLLGTKSLKDYKIINTRVAGIEMKWPAAIINCIDAVDISISGNGRIDGQGPFWWAKYWGNDKKSGARKQYDEQNLRWIADYSIPRPREILLYNASDIKVKDINLTQSGFWNLQITYCSKIEIANLVIDKNNGPSTDGIDIDSSEKVHVHNCVFSCGDDCIAIKSGRDGDGYRVGRPSRIIEIDHCKFLSGYGLTIGSEVTGSVYEIKVHDLEFVGCDCGIRMKSSAERGGAIENVFVENLQMKNVRFPFSWILNWHREYNLKKISDEEFQSKPEFWRSVAASIPKNLWQTKVRDVYIKNVSLKLSADYEKSARAFDIKAFPAKPMENIIFEDIKLDVSEFGNIVGVKGLKFKNVSLNIKHSNQNMNDNFDNR</sequence>
<dbReference type="InterPro" id="IPR051801">
    <property type="entry name" value="GH28_Enzymes"/>
</dbReference>
<dbReference type="Pfam" id="PF00295">
    <property type="entry name" value="Glyco_hydro_28"/>
    <property type="match status" value="1"/>
</dbReference>
<evidence type="ECO:0008006" key="7">
    <source>
        <dbReference type="Google" id="ProtNLM"/>
    </source>
</evidence>
<reference evidence="5 6" key="1">
    <citation type="journal article" date="2015" name="Genome Announc.">
        <title>Expanding the biotechnology potential of lactobacilli through comparative genomics of 213 strains and associated genera.</title>
        <authorList>
            <person name="Sun Z."/>
            <person name="Harris H.M."/>
            <person name="McCann A."/>
            <person name="Guo C."/>
            <person name="Argimon S."/>
            <person name="Zhang W."/>
            <person name="Yang X."/>
            <person name="Jeffery I.B."/>
            <person name="Cooney J.C."/>
            <person name="Kagawa T.F."/>
            <person name="Liu W."/>
            <person name="Song Y."/>
            <person name="Salvetti E."/>
            <person name="Wrobel A."/>
            <person name="Rasinkangas P."/>
            <person name="Parkhill J."/>
            <person name="Rea M.C."/>
            <person name="O'Sullivan O."/>
            <person name="Ritari J."/>
            <person name="Douillard F.P."/>
            <person name="Paul Ross R."/>
            <person name="Yang R."/>
            <person name="Briner A.E."/>
            <person name="Felis G.E."/>
            <person name="de Vos W.M."/>
            <person name="Barrangou R."/>
            <person name="Klaenhammer T.R."/>
            <person name="Caufield P.W."/>
            <person name="Cui Y."/>
            <person name="Zhang H."/>
            <person name="O'Toole P.W."/>
        </authorList>
    </citation>
    <scope>NUCLEOTIDE SEQUENCE [LARGE SCALE GENOMIC DNA]</scope>
    <source>
        <strain evidence="5 6">DSM 18630</strain>
    </source>
</reference>
<dbReference type="PANTHER" id="PTHR31339">
    <property type="entry name" value="PECTIN LYASE-RELATED"/>
    <property type="match status" value="1"/>
</dbReference>
<dbReference type="InterPro" id="IPR011050">
    <property type="entry name" value="Pectin_lyase_fold/virulence"/>
</dbReference>
<dbReference type="RefSeq" id="WP_057871887.1">
    <property type="nucleotide sequence ID" value="NZ_AZGB01000016.1"/>
</dbReference>
<dbReference type="PATRIC" id="fig|1423750.3.peg.1176"/>
<keyword evidence="2 4" id="KW-0378">Hydrolase</keyword>
<dbReference type="GO" id="GO:0004650">
    <property type="term" value="F:polygalacturonase activity"/>
    <property type="evidence" value="ECO:0007669"/>
    <property type="project" value="InterPro"/>
</dbReference>
<dbReference type="SUPFAM" id="SSF51126">
    <property type="entry name" value="Pectin lyase-like"/>
    <property type="match status" value="1"/>
</dbReference>
<dbReference type="STRING" id="1423750.FC89_GL001150"/>
<dbReference type="InterPro" id="IPR012334">
    <property type="entry name" value="Pectin_lyas_fold"/>
</dbReference>
<evidence type="ECO:0000256" key="1">
    <source>
        <dbReference type="ARBA" id="ARBA00008834"/>
    </source>
</evidence>
<name>A0A0R1VU92_9LACO</name>
<dbReference type="GeneID" id="98319168"/>
<proteinExistence type="inferred from homology"/>
<dbReference type="PANTHER" id="PTHR31339:SF9">
    <property type="entry name" value="PLASMIN AND FIBRONECTIN-BINDING PROTEIN A"/>
    <property type="match status" value="1"/>
</dbReference>
<evidence type="ECO:0000256" key="2">
    <source>
        <dbReference type="ARBA" id="ARBA00022801"/>
    </source>
</evidence>
<dbReference type="Gene3D" id="2.160.20.10">
    <property type="entry name" value="Single-stranded right-handed beta-helix, Pectin lyase-like"/>
    <property type="match status" value="1"/>
</dbReference>
<comment type="caution">
    <text evidence="5">The sequence shown here is derived from an EMBL/GenBank/DDBJ whole genome shotgun (WGS) entry which is preliminary data.</text>
</comment>
<evidence type="ECO:0000313" key="5">
    <source>
        <dbReference type="EMBL" id="KRM06278.1"/>
    </source>
</evidence>
<keyword evidence="6" id="KW-1185">Reference proteome</keyword>
<organism evidence="5 6">
    <name type="scientific">Liquorilactobacillus ghanensis DSM 18630</name>
    <dbReference type="NCBI Taxonomy" id="1423750"/>
    <lineage>
        <taxon>Bacteria</taxon>
        <taxon>Bacillati</taxon>
        <taxon>Bacillota</taxon>
        <taxon>Bacilli</taxon>
        <taxon>Lactobacillales</taxon>
        <taxon>Lactobacillaceae</taxon>
        <taxon>Liquorilactobacillus</taxon>
    </lineage>
</organism>
<dbReference type="InterPro" id="IPR006626">
    <property type="entry name" value="PbH1"/>
</dbReference>
<dbReference type="SMART" id="SM00710">
    <property type="entry name" value="PbH1"/>
    <property type="match status" value="3"/>
</dbReference>
<evidence type="ECO:0000313" key="6">
    <source>
        <dbReference type="Proteomes" id="UP000051451"/>
    </source>
</evidence>
<gene>
    <name evidence="5" type="ORF">FC89_GL001150</name>
</gene>
<dbReference type="OrthoDB" id="9795222at2"/>
<protein>
    <recommendedName>
        <fullName evidence="7">Exo-poly-alpha-D-galacturonosidase</fullName>
    </recommendedName>
</protein>
<evidence type="ECO:0000256" key="4">
    <source>
        <dbReference type="RuleBase" id="RU361169"/>
    </source>
</evidence>
<dbReference type="Proteomes" id="UP000051451">
    <property type="component" value="Unassembled WGS sequence"/>
</dbReference>
<dbReference type="InterPro" id="IPR000743">
    <property type="entry name" value="Glyco_hydro_28"/>
</dbReference>
<evidence type="ECO:0000256" key="3">
    <source>
        <dbReference type="ARBA" id="ARBA00023295"/>
    </source>
</evidence>